<accession>A0A5C3MWF8</accession>
<reference evidence="1 2" key="1">
    <citation type="journal article" date="2019" name="Nat. Ecol. Evol.">
        <title>Megaphylogeny resolves global patterns of mushroom evolution.</title>
        <authorList>
            <person name="Varga T."/>
            <person name="Krizsan K."/>
            <person name="Foldi C."/>
            <person name="Dima B."/>
            <person name="Sanchez-Garcia M."/>
            <person name="Sanchez-Ramirez S."/>
            <person name="Szollosi G.J."/>
            <person name="Szarkandi J.G."/>
            <person name="Papp V."/>
            <person name="Albert L."/>
            <person name="Andreopoulos W."/>
            <person name="Angelini C."/>
            <person name="Antonin V."/>
            <person name="Barry K.W."/>
            <person name="Bougher N.L."/>
            <person name="Buchanan P."/>
            <person name="Buyck B."/>
            <person name="Bense V."/>
            <person name="Catcheside P."/>
            <person name="Chovatia M."/>
            <person name="Cooper J."/>
            <person name="Damon W."/>
            <person name="Desjardin D."/>
            <person name="Finy P."/>
            <person name="Geml J."/>
            <person name="Haridas S."/>
            <person name="Hughes K."/>
            <person name="Justo A."/>
            <person name="Karasinski D."/>
            <person name="Kautmanova I."/>
            <person name="Kiss B."/>
            <person name="Kocsube S."/>
            <person name="Kotiranta H."/>
            <person name="LaButti K.M."/>
            <person name="Lechner B.E."/>
            <person name="Liimatainen K."/>
            <person name="Lipzen A."/>
            <person name="Lukacs Z."/>
            <person name="Mihaltcheva S."/>
            <person name="Morgado L.N."/>
            <person name="Niskanen T."/>
            <person name="Noordeloos M.E."/>
            <person name="Ohm R.A."/>
            <person name="Ortiz-Santana B."/>
            <person name="Ovrebo C."/>
            <person name="Racz N."/>
            <person name="Riley R."/>
            <person name="Savchenko A."/>
            <person name="Shiryaev A."/>
            <person name="Soop K."/>
            <person name="Spirin V."/>
            <person name="Szebenyi C."/>
            <person name="Tomsovsky M."/>
            <person name="Tulloss R.E."/>
            <person name="Uehling J."/>
            <person name="Grigoriev I.V."/>
            <person name="Vagvolgyi C."/>
            <person name="Papp T."/>
            <person name="Martin F.M."/>
            <person name="Miettinen O."/>
            <person name="Hibbett D.S."/>
            <person name="Nagy L.G."/>
        </authorList>
    </citation>
    <scope>NUCLEOTIDE SEQUENCE [LARGE SCALE GENOMIC DNA]</scope>
    <source>
        <strain evidence="1 2">OMC1185</strain>
    </source>
</reference>
<keyword evidence="2" id="KW-1185">Reference proteome</keyword>
<dbReference type="AlphaFoldDB" id="A0A5C3MWF8"/>
<sequence>MYRLWEVGLILAAYDDDSAHNRGRPLYAPYLSASRYLPITWVLSLFLIIGDLLLTPEISIRGPQSSRWESLSLGLQALMQHLPMLTLYLVHVRHHDIRRATDSKAQSYVHRPLSRPWLPFHRYMLSTVTITSLRHIECAGTYL</sequence>
<dbReference type="EMBL" id="ML213516">
    <property type="protein sequence ID" value="TFK49347.1"/>
    <property type="molecule type" value="Genomic_DNA"/>
</dbReference>
<protein>
    <submittedName>
        <fullName evidence="1">Uncharacterized protein</fullName>
    </submittedName>
</protein>
<name>A0A5C3MWF8_9AGAM</name>
<dbReference type="Proteomes" id="UP000305948">
    <property type="component" value="Unassembled WGS sequence"/>
</dbReference>
<evidence type="ECO:0000313" key="2">
    <source>
        <dbReference type="Proteomes" id="UP000305948"/>
    </source>
</evidence>
<evidence type="ECO:0000313" key="1">
    <source>
        <dbReference type="EMBL" id="TFK49347.1"/>
    </source>
</evidence>
<gene>
    <name evidence="1" type="ORF">OE88DRAFT_412400</name>
</gene>
<proteinExistence type="predicted"/>
<organism evidence="1 2">
    <name type="scientific">Heliocybe sulcata</name>
    <dbReference type="NCBI Taxonomy" id="5364"/>
    <lineage>
        <taxon>Eukaryota</taxon>
        <taxon>Fungi</taxon>
        <taxon>Dikarya</taxon>
        <taxon>Basidiomycota</taxon>
        <taxon>Agaricomycotina</taxon>
        <taxon>Agaricomycetes</taxon>
        <taxon>Gloeophyllales</taxon>
        <taxon>Gloeophyllaceae</taxon>
        <taxon>Heliocybe</taxon>
    </lineage>
</organism>